<feature type="region of interest" description="Disordered" evidence="1">
    <location>
        <begin position="89"/>
        <end position="117"/>
    </location>
</feature>
<comment type="caution">
    <text evidence="2">The sequence shown here is derived from an EMBL/GenBank/DDBJ whole genome shotgun (WGS) entry which is preliminary data.</text>
</comment>
<feature type="compositionally biased region" description="Basic and acidic residues" evidence="1">
    <location>
        <begin position="125"/>
        <end position="134"/>
    </location>
</feature>
<dbReference type="InterPro" id="IPR012677">
    <property type="entry name" value="Nucleotide-bd_a/b_plait_sf"/>
</dbReference>
<evidence type="ECO:0000313" key="3">
    <source>
        <dbReference type="Proteomes" id="UP000452235"/>
    </source>
</evidence>
<dbReference type="VEuPathDB" id="FungiDB:ATEG_02314"/>
<dbReference type="Proteomes" id="UP000452235">
    <property type="component" value="Unassembled WGS sequence"/>
</dbReference>
<dbReference type="AlphaFoldDB" id="A0A5M3YUF4"/>
<evidence type="ECO:0000256" key="1">
    <source>
        <dbReference type="SAM" id="MobiDB-lite"/>
    </source>
</evidence>
<protein>
    <submittedName>
        <fullName evidence="2">Uncharacterized protein</fullName>
    </submittedName>
</protein>
<organism evidence="2 3">
    <name type="scientific">Aspergillus terreus</name>
    <dbReference type="NCBI Taxonomy" id="33178"/>
    <lineage>
        <taxon>Eukaryota</taxon>
        <taxon>Fungi</taxon>
        <taxon>Dikarya</taxon>
        <taxon>Ascomycota</taxon>
        <taxon>Pezizomycotina</taxon>
        <taxon>Eurotiomycetes</taxon>
        <taxon>Eurotiomycetidae</taxon>
        <taxon>Eurotiales</taxon>
        <taxon>Aspergillaceae</taxon>
        <taxon>Aspergillus</taxon>
        <taxon>Aspergillus subgen. Circumdati</taxon>
    </lineage>
</organism>
<dbReference type="GO" id="GO:0003676">
    <property type="term" value="F:nucleic acid binding"/>
    <property type="evidence" value="ECO:0007669"/>
    <property type="project" value="InterPro"/>
</dbReference>
<dbReference type="SUPFAM" id="SSF54928">
    <property type="entry name" value="RNA-binding domain, RBD"/>
    <property type="match status" value="1"/>
</dbReference>
<name>A0A5M3YUF4_ASPTE</name>
<gene>
    <name evidence="2" type="ORF">ATEIFO6365_0002040900</name>
</gene>
<dbReference type="Gene3D" id="3.30.70.330">
    <property type="match status" value="1"/>
</dbReference>
<sequence length="753" mass="81835">MPKKLFVSGLAFHTTDETLRQGFERFGEVQQATHLQAGPQLTADKNTIIRFDGRIIRVDRVSERKAPVDGGYYGRGGYNRGGAGYGYGRDEKSDWRVSNSASRTAPLRDEPVSGPAENWAVEEHAGAELRDHRSPPLSGEGGGGAFVKTVSVDKAAQLPGPPCWGFEFDWELPSLLQKNSSSGDAHAVKEYVLGAITLVAKGDFIELQTCRQYLEKYYPSRGLKAVDAVLEALDPQTDAGSIMHPEIRDILIWLCLSFRTPKHDGTVVISTGSTYGVRFEMSEALMPSSACWSKLFKTAFVVRMPGANFRPDGLLRLSFGALLQLAAVEYPVTLESGVILMGYSTALVPVDINPTGQVIWHLEVASGDQQLRISEIQATKGPWLQRKSLEELYTSVALLGWCTSAQVRLGTDSLAANVTWSNARAKTTTWRWKGANLQLLAQSAAPLQAGAQVGFSWERVVNTVRFTPGGNYTRCLANSTLEHAVLYDVATQRAWLVPLISIYHHMLLTYQRMMAPLGVVPNPIVSPIAGSSSSFQVLRDSGGVAIEGSGQDSLTVRELILGFSINFSMTSAQAPKGSRIYGYELLDLVVSSPRSELKATTVKGDGLGWAPLLKEIPCLFCAGLGDVIVGTRASEPDSPCNYLPTGRNLLASPVEAIRMLCQKQGSTFTRASGKITREHVLMLQGQPFTQCGHSAGDTSCWDHPEDFVQNIQRGTDVKNGGHPCKEPDLPDQGAVILGGAGGHSFVPTYEFWR</sequence>
<keyword evidence="3" id="KW-1185">Reference proteome</keyword>
<dbReference type="EMBL" id="BLJY01000002">
    <property type="protein sequence ID" value="GFF13298.1"/>
    <property type="molecule type" value="Genomic_DNA"/>
</dbReference>
<reference evidence="2 3" key="1">
    <citation type="submission" date="2020-01" db="EMBL/GenBank/DDBJ databases">
        <title>Aspergillus terreus IFO 6365 whole genome shotgun sequence.</title>
        <authorList>
            <person name="Kanamasa S."/>
            <person name="Takahashi H."/>
        </authorList>
    </citation>
    <scope>NUCLEOTIDE SEQUENCE [LARGE SCALE GENOMIC DNA]</scope>
    <source>
        <strain evidence="2 3">IFO 6365</strain>
    </source>
</reference>
<feature type="region of interest" description="Disordered" evidence="1">
    <location>
        <begin position="125"/>
        <end position="144"/>
    </location>
</feature>
<dbReference type="OrthoDB" id="1577640at2759"/>
<evidence type="ECO:0000313" key="2">
    <source>
        <dbReference type="EMBL" id="GFF13298.1"/>
    </source>
</evidence>
<accession>A0A5M3YUF4</accession>
<proteinExistence type="predicted"/>
<dbReference type="InterPro" id="IPR035979">
    <property type="entry name" value="RBD_domain_sf"/>
</dbReference>